<evidence type="ECO:0000256" key="5">
    <source>
        <dbReference type="ARBA" id="ARBA00022989"/>
    </source>
</evidence>
<evidence type="ECO:0000256" key="3">
    <source>
        <dbReference type="ARBA" id="ARBA00022475"/>
    </source>
</evidence>
<dbReference type="Proteomes" id="UP001592530">
    <property type="component" value="Unassembled WGS sequence"/>
</dbReference>
<keyword evidence="5 7" id="KW-1133">Transmembrane helix</keyword>
<keyword evidence="3" id="KW-1003">Cell membrane</keyword>
<evidence type="ECO:0000256" key="2">
    <source>
        <dbReference type="ARBA" id="ARBA00022448"/>
    </source>
</evidence>
<evidence type="ECO:0000313" key="10">
    <source>
        <dbReference type="Proteomes" id="UP001592530"/>
    </source>
</evidence>
<dbReference type="PROSITE" id="PS50928">
    <property type="entry name" value="ABC_TM1"/>
    <property type="match status" value="1"/>
</dbReference>
<reference evidence="9 10" key="1">
    <citation type="submission" date="2024-09" db="EMBL/GenBank/DDBJ databases">
        <authorList>
            <person name="Lee S.D."/>
        </authorList>
    </citation>
    <scope>NUCLEOTIDE SEQUENCE [LARGE SCALE GENOMIC DNA]</scope>
    <source>
        <strain evidence="9 10">N1-3</strain>
    </source>
</reference>
<comment type="similarity">
    <text evidence="7">Belongs to the binding-protein-dependent transport system permease family.</text>
</comment>
<evidence type="ECO:0000259" key="8">
    <source>
        <dbReference type="PROSITE" id="PS50928"/>
    </source>
</evidence>
<dbReference type="SUPFAM" id="SSF161098">
    <property type="entry name" value="MetI-like"/>
    <property type="match status" value="1"/>
</dbReference>
<comment type="caution">
    <text evidence="9">The sequence shown here is derived from an EMBL/GenBank/DDBJ whole genome shotgun (WGS) entry which is preliminary data.</text>
</comment>
<evidence type="ECO:0000256" key="4">
    <source>
        <dbReference type="ARBA" id="ARBA00022692"/>
    </source>
</evidence>
<feature type="transmembrane region" description="Helical" evidence="7">
    <location>
        <begin position="120"/>
        <end position="142"/>
    </location>
</feature>
<dbReference type="RefSeq" id="WP_380549458.1">
    <property type="nucleotide sequence ID" value="NZ_JBHEZY010000002.1"/>
</dbReference>
<gene>
    <name evidence="9" type="ORF">ACEZDB_05855</name>
</gene>
<name>A0ABV6WX30_9ACTN</name>
<keyword evidence="4 7" id="KW-0812">Transmembrane</keyword>
<feature type="transmembrane region" description="Helical" evidence="7">
    <location>
        <begin position="213"/>
        <end position="236"/>
    </location>
</feature>
<dbReference type="CDD" id="cd06261">
    <property type="entry name" value="TM_PBP2"/>
    <property type="match status" value="1"/>
</dbReference>
<protein>
    <submittedName>
        <fullName evidence="9">Carbohydrate ABC transporter permease</fullName>
    </submittedName>
</protein>
<evidence type="ECO:0000256" key="1">
    <source>
        <dbReference type="ARBA" id="ARBA00004651"/>
    </source>
</evidence>
<keyword evidence="2 7" id="KW-0813">Transport</keyword>
<evidence type="ECO:0000256" key="7">
    <source>
        <dbReference type="RuleBase" id="RU363032"/>
    </source>
</evidence>
<dbReference type="InterPro" id="IPR035906">
    <property type="entry name" value="MetI-like_sf"/>
</dbReference>
<feature type="transmembrane region" description="Helical" evidence="7">
    <location>
        <begin position="256"/>
        <end position="276"/>
    </location>
</feature>
<feature type="transmembrane region" description="Helical" evidence="7">
    <location>
        <begin position="21"/>
        <end position="43"/>
    </location>
</feature>
<dbReference type="InterPro" id="IPR000515">
    <property type="entry name" value="MetI-like"/>
</dbReference>
<organism evidence="9 10">
    <name type="scientific">Streptacidiphilus alkalitolerans</name>
    <dbReference type="NCBI Taxonomy" id="3342712"/>
    <lineage>
        <taxon>Bacteria</taxon>
        <taxon>Bacillati</taxon>
        <taxon>Actinomycetota</taxon>
        <taxon>Actinomycetes</taxon>
        <taxon>Kitasatosporales</taxon>
        <taxon>Streptomycetaceae</taxon>
        <taxon>Streptacidiphilus</taxon>
    </lineage>
</organism>
<dbReference type="EMBL" id="JBHEZY010000002">
    <property type="protein sequence ID" value="MFC1430184.1"/>
    <property type="molecule type" value="Genomic_DNA"/>
</dbReference>
<dbReference type="PANTHER" id="PTHR43744">
    <property type="entry name" value="ABC TRANSPORTER PERMEASE PROTEIN MG189-RELATED-RELATED"/>
    <property type="match status" value="1"/>
</dbReference>
<feature type="transmembrane region" description="Helical" evidence="7">
    <location>
        <begin position="148"/>
        <end position="169"/>
    </location>
</feature>
<sequence>MTTATAPNRGPVRNRRTMSKAAVNAALVLAALYTFFPLVWMLVAAAKDPTGVMSGQVFTLRHFSLSANLSGLLHQDGGIYLRWFGNSLFYAGAGSVVCALVSIAAGYAFHTYEFPGKEKLFGVVLLGVLVPSAATVLPMYLLASKAHLVNTVWAILIPSVVNPFGVYLARVFSAGYVPGEVIEAARVDGASELRIFRSVGLPMLKSGFTTIMLFQFSAIWNGFFLALVMLSNQRLYPVSLGLYMWNDSVAQDAPSMISLVICGSVVAVVPVVLLFLSLQRFWRAGLTAGSIK</sequence>
<feature type="domain" description="ABC transmembrane type-1" evidence="8">
    <location>
        <begin position="84"/>
        <end position="278"/>
    </location>
</feature>
<keyword evidence="6 7" id="KW-0472">Membrane</keyword>
<dbReference type="Pfam" id="PF00528">
    <property type="entry name" value="BPD_transp_1"/>
    <property type="match status" value="1"/>
</dbReference>
<comment type="subcellular location">
    <subcellularLocation>
        <location evidence="1 7">Cell membrane</location>
        <topology evidence="1 7">Multi-pass membrane protein</topology>
    </subcellularLocation>
</comment>
<dbReference type="Gene3D" id="1.10.3720.10">
    <property type="entry name" value="MetI-like"/>
    <property type="match status" value="1"/>
</dbReference>
<evidence type="ECO:0000313" key="9">
    <source>
        <dbReference type="EMBL" id="MFC1430184.1"/>
    </source>
</evidence>
<dbReference type="PANTHER" id="PTHR43744:SF12">
    <property type="entry name" value="ABC TRANSPORTER PERMEASE PROTEIN MG189-RELATED"/>
    <property type="match status" value="1"/>
</dbReference>
<feature type="transmembrane region" description="Helical" evidence="7">
    <location>
        <begin position="88"/>
        <end position="108"/>
    </location>
</feature>
<evidence type="ECO:0000256" key="6">
    <source>
        <dbReference type="ARBA" id="ARBA00023136"/>
    </source>
</evidence>
<accession>A0ABV6WX30</accession>
<proteinExistence type="inferred from homology"/>